<dbReference type="PANTHER" id="PTHR43289">
    <property type="entry name" value="MITOGEN-ACTIVATED PROTEIN KINASE KINASE KINASE 20-RELATED"/>
    <property type="match status" value="1"/>
</dbReference>
<reference evidence="10" key="1">
    <citation type="submission" date="2022-10" db="EMBL/GenBank/DDBJ databases">
        <title>The complete genomes of actinobacterial strains from the NBC collection.</title>
        <authorList>
            <person name="Joergensen T.S."/>
            <person name="Alvarez Arevalo M."/>
            <person name="Sterndorff E.B."/>
            <person name="Faurdal D."/>
            <person name="Vuksanovic O."/>
            <person name="Mourched A.-S."/>
            <person name="Charusanti P."/>
            <person name="Shaw S."/>
            <person name="Blin K."/>
            <person name="Weber T."/>
        </authorList>
    </citation>
    <scope>NUCLEOTIDE SEQUENCE</scope>
    <source>
        <strain evidence="10">NBC 00180</strain>
    </source>
</reference>
<evidence type="ECO:0000256" key="1">
    <source>
        <dbReference type="ARBA" id="ARBA00012513"/>
    </source>
</evidence>
<protein>
    <recommendedName>
        <fullName evidence="1">non-specific serine/threonine protein kinase</fullName>
        <ecNumber evidence="1">2.7.11.1</ecNumber>
    </recommendedName>
</protein>
<dbReference type="SUPFAM" id="SSF56112">
    <property type="entry name" value="Protein kinase-like (PK-like)"/>
    <property type="match status" value="1"/>
</dbReference>
<dbReference type="InterPro" id="IPR011009">
    <property type="entry name" value="Kinase-like_dom_sf"/>
</dbReference>
<dbReference type="Gene3D" id="3.30.200.20">
    <property type="entry name" value="Phosphorylase Kinase, domain 1"/>
    <property type="match status" value="1"/>
</dbReference>
<keyword evidence="2" id="KW-0723">Serine/threonine-protein kinase</keyword>
<dbReference type="Pfam" id="PF00069">
    <property type="entry name" value="Pkinase"/>
    <property type="match status" value="1"/>
</dbReference>
<dbReference type="GO" id="GO:0005524">
    <property type="term" value="F:ATP binding"/>
    <property type="evidence" value="ECO:0007669"/>
    <property type="project" value="UniProtKB-UniRule"/>
</dbReference>
<dbReference type="SMART" id="SM00220">
    <property type="entry name" value="S_TKc"/>
    <property type="match status" value="1"/>
</dbReference>
<dbReference type="CDD" id="cd14014">
    <property type="entry name" value="STKc_PknB_like"/>
    <property type="match status" value="1"/>
</dbReference>
<evidence type="ECO:0000256" key="8">
    <source>
        <dbReference type="SAM" id="MobiDB-lite"/>
    </source>
</evidence>
<evidence type="ECO:0000256" key="3">
    <source>
        <dbReference type="ARBA" id="ARBA00022679"/>
    </source>
</evidence>
<evidence type="ECO:0000256" key="2">
    <source>
        <dbReference type="ARBA" id="ARBA00022527"/>
    </source>
</evidence>
<evidence type="ECO:0000256" key="6">
    <source>
        <dbReference type="ARBA" id="ARBA00022840"/>
    </source>
</evidence>
<keyword evidence="6 7" id="KW-0067">ATP-binding</keyword>
<name>A0AAU1HRF4_9ACTN</name>
<keyword evidence="3" id="KW-0808">Transferase</keyword>
<evidence type="ECO:0000259" key="9">
    <source>
        <dbReference type="PROSITE" id="PS50011"/>
    </source>
</evidence>
<dbReference type="GO" id="GO:0004674">
    <property type="term" value="F:protein serine/threonine kinase activity"/>
    <property type="evidence" value="ECO:0007669"/>
    <property type="project" value="UniProtKB-KW"/>
</dbReference>
<accession>A0AAU1HRF4</accession>
<organism evidence="10">
    <name type="scientific">Streptomyces sp. NBC_00180</name>
    <dbReference type="NCBI Taxonomy" id="2903632"/>
    <lineage>
        <taxon>Bacteria</taxon>
        <taxon>Bacillati</taxon>
        <taxon>Actinomycetota</taxon>
        <taxon>Actinomycetes</taxon>
        <taxon>Kitasatosporales</taxon>
        <taxon>Streptomycetaceae</taxon>
        <taxon>Streptomyces</taxon>
    </lineage>
</organism>
<feature type="domain" description="Protein kinase" evidence="9">
    <location>
        <begin position="11"/>
        <end position="278"/>
    </location>
</feature>
<dbReference type="PROSITE" id="PS50011">
    <property type="entry name" value="PROTEIN_KINASE_DOM"/>
    <property type="match status" value="1"/>
</dbReference>
<evidence type="ECO:0000256" key="7">
    <source>
        <dbReference type="PROSITE-ProRule" id="PRU10141"/>
    </source>
</evidence>
<keyword evidence="5 10" id="KW-0418">Kinase</keyword>
<gene>
    <name evidence="10" type="ORF">OG477_02220</name>
</gene>
<evidence type="ECO:0000256" key="4">
    <source>
        <dbReference type="ARBA" id="ARBA00022741"/>
    </source>
</evidence>
<dbReference type="EMBL" id="CP108140">
    <property type="protein sequence ID" value="WTP84251.1"/>
    <property type="molecule type" value="Genomic_DNA"/>
</dbReference>
<dbReference type="EC" id="2.7.11.1" evidence="1"/>
<evidence type="ECO:0000256" key="5">
    <source>
        <dbReference type="ARBA" id="ARBA00022777"/>
    </source>
</evidence>
<dbReference type="InterPro" id="IPR017441">
    <property type="entry name" value="Protein_kinase_ATP_BS"/>
</dbReference>
<sequence length="639" mass="67371">MRSGEEFAGRYVLKEVIGAGRGGEVWRAHDRLVGQDVALKPERIEGDRETAVRRLLGEPRAMAKFRDHPHVVTLFDVVTVPPGDDGPETYWFVMEHVPGGGLDRLPRMSPQRAARVGAQLADALAALHGAGIVHCDVKPANVGLTRHGDAKLLDFGAAHRVGGTETITANGPFSFTPDYAAPELARGNVPRPASDMFCLAATLHALVTGSPPRGGESLEEGEDGADAERLTYWKAEQGVVDVDADTVGPLYPALTAMLRRDPRQRPGASEVKRLLAAVAGTASDTPSAVRSSGRPWRRRTLVGAAVGVAAALALGVALAPGGSDGSVDTRGAANGLPTDGATTTARQSLIGDPHTADLCALSDPAALGRFGRTEVDVDYGNFDRCELHLYPDDESRIDVTVHLRRGTPPETARPTRTVGRIGIMEEQPESDECGRLLLPPDDAPGSAPAATDGVLLGVRANEEEGSVVGGAATLCTVADSAARSAAEVLGRGPVPRRSQAYPAASLAWANACELLDAEALSVVPGIEAGAPEVGVANWDCEWFSDVDDLGAEIAFHRDQPKTSADGDPVRLGGHDAVVRKEDDNDSCTVFVKYREYGGRNADTYAEMLRVDTRGRRPMDDLCAMATDLATSAAAKLPAR</sequence>
<dbReference type="PROSITE" id="PS00107">
    <property type="entry name" value="PROTEIN_KINASE_ATP"/>
    <property type="match status" value="1"/>
</dbReference>
<dbReference type="PANTHER" id="PTHR43289:SF6">
    <property type="entry name" value="SERINE_THREONINE-PROTEIN KINASE NEKL-3"/>
    <property type="match status" value="1"/>
</dbReference>
<evidence type="ECO:0000313" key="10">
    <source>
        <dbReference type="EMBL" id="WTP84251.1"/>
    </source>
</evidence>
<dbReference type="Gene3D" id="1.10.510.10">
    <property type="entry name" value="Transferase(Phosphotransferase) domain 1"/>
    <property type="match status" value="1"/>
</dbReference>
<keyword evidence="4 7" id="KW-0547">Nucleotide-binding</keyword>
<feature type="region of interest" description="Disordered" evidence="8">
    <location>
        <begin position="323"/>
        <end position="344"/>
    </location>
</feature>
<dbReference type="AlphaFoldDB" id="A0AAU1HRF4"/>
<dbReference type="InterPro" id="IPR000719">
    <property type="entry name" value="Prot_kinase_dom"/>
</dbReference>
<feature type="binding site" evidence="7">
    <location>
        <position position="40"/>
    </location>
    <ligand>
        <name>ATP</name>
        <dbReference type="ChEBI" id="CHEBI:30616"/>
    </ligand>
</feature>
<proteinExistence type="predicted"/>